<gene>
    <name evidence="2" type="ORF">BT67DRAFT_39952</name>
</gene>
<evidence type="ECO:0000313" key="2">
    <source>
        <dbReference type="EMBL" id="KAK4133680.1"/>
    </source>
</evidence>
<dbReference type="Proteomes" id="UP001304895">
    <property type="component" value="Unassembled WGS sequence"/>
</dbReference>
<feature type="compositionally biased region" description="Polar residues" evidence="1">
    <location>
        <begin position="90"/>
        <end position="101"/>
    </location>
</feature>
<accession>A0AAN6UIT4</accession>
<organism evidence="2 3">
    <name type="scientific">Trichocladium antarcticum</name>
    <dbReference type="NCBI Taxonomy" id="1450529"/>
    <lineage>
        <taxon>Eukaryota</taxon>
        <taxon>Fungi</taxon>
        <taxon>Dikarya</taxon>
        <taxon>Ascomycota</taxon>
        <taxon>Pezizomycotina</taxon>
        <taxon>Sordariomycetes</taxon>
        <taxon>Sordariomycetidae</taxon>
        <taxon>Sordariales</taxon>
        <taxon>Chaetomiaceae</taxon>
        <taxon>Trichocladium</taxon>
    </lineage>
</organism>
<evidence type="ECO:0000256" key="1">
    <source>
        <dbReference type="SAM" id="MobiDB-lite"/>
    </source>
</evidence>
<proteinExistence type="predicted"/>
<protein>
    <submittedName>
        <fullName evidence="2">Uncharacterized protein</fullName>
    </submittedName>
</protein>
<sequence>MNGHTQYETHGRVQQYSGRLRVESLLGLGRYIHTSGCKSGLVRDFRAGGATRARPCSAMFDTMALPCTLGTWLSVEYESGPRTEKPVGSSRHSGTPSPPRSLTWQAGSLAPVDAASWRWWRTWRSIPASLHPRDAGASYVPRISPSVAHAGRRRRRRGSGLRCWTSEVLVRFAEFGITNNWAMAARIRS</sequence>
<dbReference type="AlphaFoldDB" id="A0AAN6UIT4"/>
<name>A0AAN6UIT4_9PEZI</name>
<comment type="caution">
    <text evidence="2">The sequence shown here is derived from an EMBL/GenBank/DDBJ whole genome shotgun (WGS) entry which is preliminary data.</text>
</comment>
<feature type="region of interest" description="Disordered" evidence="1">
    <location>
        <begin position="80"/>
        <end position="101"/>
    </location>
</feature>
<reference evidence="2" key="2">
    <citation type="submission" date="2023-05" db="EMBL/GenBank/DDBJ databases">
        <authorList>
            <consortium name="Lawrence Berkeley National Laboratory"/>
            <person name="Steindorff A."/>
            <person name="Hensen N."/>
            <person name="Bonometti L."/>
            <person name="Westerberg I."/>
            <person name="Brannstrom I.O."/>
            <person name="Guillou S."/>
            <person name="Cros-Aarteil S."/>
            <person name="Calhoun S."/>
            <person name="Haridas S."/>
            <person name="Kuo A."/>
            <person name="Mondo S."/>
            <person name="Pangilinan J."/>
            <person name="Riley R."/>
            <person name="Labutti K."/>
            <person name="Andreopoulos B."/>
            <person name="Lipzen A."/>
            <person name="Chen C."/>
            <person name="Yanf M."/>
            <person name="Daum C."/>
            <person name="Ng V."/>
            <person name="Clum A."/>
            <person name="Ohm R."/>
            <person name="Martin F."/>
            <person name="Silar P."/>
            <person name="Natvig D."/>
            <person name="Lalanne C."/>
            <person name="Gautier V."/>
            <person name="Ament-Velasquez S.L."/>
            <person name="Kruys A."/>
            <person name="Hutchinson M.I."/>
            <person name="Powell A.J."/>
            <person name="Barry K."/>
            <person name="Miller A.N."/>
            <person name="Grigoriev I.V."/>
            <person name="Debuchy R."/>
            <person name="Gladieux P."/>
            <person name="Thoren M.H."/>
            <person name="Johannesson H."/>
        </authorList>
    </citation>
    <scope>NUCLEOTIDE SEQUENCE</scope>
    <source>
        <strain evidence="2">CBS 123565</strain>
    </source>
</reference>
<dbReference type="EMBL" id="MU853411">
    <property type="protein sequence ID" value="KAK4133680.1"/>
    <property type="molecule type" value="Genomic_DNA"/>
</dbReference>
<evidence type="ECO:0000313" key="3">
    <source>
        <dbReference type="Proteomes" id="UP001304895"/>
    </source>
</evidence>
<keyword evidence="3" id="KW-1185">Reference proteome</keyword>
<reference evidence="2" key="1">
    <citation type="journal article" date="2023" name="Mol. Phylogenet. Evol.">
        <title>Genome-scale phylogeny and comparative genomics of the fungal order Sordariales.</title>
        <authorList>
            <person name="Hensen N."/>
            <person name="Bonometti L."/>
            <person name="Westerberg I."/>
            <person name="Brannstrom I.O."/>
            <person name="Guillou S."/>
            <person name="Cros-Aarteil S."/>
            <person name="Calhoun S."/>
            <person name="Haridas S."/>
            <person name="Kuo A."/>
            <person name="Mondo S."/>
            <person name="Pangilinan J."/>
            <person name="Riley R."/>
            <person name="LaButti K."/>
            <person name="Andreopoulos B."/>
            <person name="Lipzen A."/>
            <person name="Chen C."/>
            <person name="Yan M."/>
            <person name="Daum C."/>
            <person name="Ng V."/>
            <person name="Clum A."/>
            <person name="Steindorff A."/>
            <person name="Ohm R.A."/>
            <person name="Martin F."/>
            <person name="Silar P."/>
            <person name="Natvig D.O."/>
            <person name="Lalanne C."/>
            <person name="Gautier V."/>
            <person name="Ament-Velasquez S.L."/>
            <person name="Kruys A."/>
            <person name="Hutchinson M.I."/>
            <person name="Powell A.J."/>
            <person name="Barry K."/>
            <person name="Miller A.N."/>
            <person name="Grigoriev I.V."/>
            <person name="Debuchy R."/>
            <person name="Gladieux P."/>
            <person name="Hiltunen Thoren M."/>
            <person name="Johannesson H."/>
        </authorList>
    </citation>
    <scope>NUCLEOTIDE SEQUENCE</scope>
    <source>
        <strain evidence="2">CBS 123565</strain>
    </source>
</reference>